<evidence type="ECO:0000256" key="2">
    <source>
        <dbReference type="SAM" id="MobiDB-lite"/>
    </source>
</evidence>
<dbReference type="Proteomes" id="UP000809789">
    <property type="component" value="Unassembled WGS sequence"/>
</dbReference>
<organism evidence="3 4">
    <name type="scientific">Elsinoe batatas</name>
    <dbReference type="NCBI Taxonomy" id="2601811"/>
    <lineage>
        <taxon>Eukaryota</taxon>
        <taxon>Fungi</taxon>
        <taxon>Dikarya</taxon>
        <taxon>Ascomycota</taxon>
        <taxon>Pezizomycotina</taxon>
        <taxon>Dothideomycetes</taxon>
        <taxon>Dothideomycetidae</taxon>
        <taxon>Myriangiales</taxon>
        <taxon>Elsinoaceae</taxon>
        <taxon>Elsinoe</taxon>
    </lineage>
</organism>
<feature type="region of interest" description="Disordered" evidence="2">
    <location>
        <begin position="372"/>
        <end position="394"/>
    </location>
</feature>
<keyword evidence="4" id="KW-1185">Reference proteome</keyword>
<keyword evidence="1" id="KW-0175">Coiled coil</keyword>
<evidence type="ECO:0000313" key="3">
    <source>
        <dbReference type="EMBL" id="KAG8628799.1"/>
    </source>
</evidence>
<proteinExistence type="predicted"/>
<reference evidence="3" key="1">
    <citation type="submission" date="2021-07" db="EMBL/GenBank/DDBJ databases">
        <title>Elsinoe batatas strain:CRI-CJ2 Genome sequencing and assembly.</title>
        <authorList>
            <person name="Huang L."/>
        </authorList>
    </citation>
    <scope>NUCLEOTIDE SEQUENCE</scope>
    <source>
        <strain evidence="3">CRI-CJ2</strain>
    </source>
</reference>
<protein>
    <submittedName>
        <fullName evidence="3">Uncharacterized protein</fullName>
    </submittedName>
</protein>
<dbReference type="EMBL" id="JAESVG020000003">
    <property type="protein sequence ID" value="KAG8628799.1"/>
    <property type="molecule type" value="Genomic_DNA"/>
</dbReference>
<accession>A0A8K0PKF9</accession>
<dbReference type="AlphaFoldDB" id="A0A8K0PKF9"/>
<feature type="region of interest" description="Disordered" evidence="2">
    <location>
        <begin position="459"/>
        <end position="494"/>
    </location>
</feature>
<comment type="caution">
    <text evidence="3">The sequence shown here is derived from an EMBL/GenBank/DDBJ whole genome shotgun (WGS) entry which is preliminary data.</text>
</comment>
<name>A0A8K0PKF9_9PEZI</name>
<feature type="compositionally biased region" description="Basic and acidic residues" evidence="2">
    <location>
        <begin position="378"/>
        <end position="394"/>
    </location>
</feature>
<evidence type="ECO:0000313" key="4">
    <source>
        <dbReference type="Proteomes" id="UP000809789"/>
    </source>
</evidence>
<dbReference type="OrthoDB" id="3946595at2759"/>
<gene>
    <name evidence="3" type="ORF">KVT40_002664</name>
</gene>
<sequence length="494" mass="54673">MPVNDLEMALSRSIPVMKSRLNARSVTAILENAAKNCQTSPTDHGSIARSGALLSAMNTAGANFSPDQVHGLWPLSPSLHAVVKRRSHNSLVIGLLQSLSTLLIQSAVVAAQAGVTIPTSSIADLLSVSLVPQSTANGRRLHNPSALFSRRSTGLVSSHAGWRETLSKAIEVKSATEHETILAAVTSICADLEQRCHDFEAPLRAEKTKFSKLQCEYNELTDAFGKVESQLVDRDVQVSNMEAERLALHADLNNAVKEKTNLLLRIDEAEARLQEAQLNAREEVARLQQKCEESEVHHASEKARQQEEIEMLTGRGKQLARDGQGQTEQLRHEKTHRAELENKILSIEAARSALAEQVESTTEALKLLRNDMSSAQDQQKELRDRLTSESNELKGSRAAVERLRSEMLELKDSTEQEKQDFIAEYHASANQARAEVHRNVSLYFAVAYDPSGKLSEYPCRMQSPLSKDKPKKSQSRIHPQSMPWKLACTTNSAR</sequence>
<evidence type="ECO:0000256" key="1">
    <source>
        <dbReference type="SAM" id="Coils"/>
    </source>
</evidence>
<feature type="coiled-coil region" evidence="1">
    <location>
        <begin position="252"/>
        <end position="297"/>
    </location>
</feature>